<reference evidence="1" key="1">
    <citation type="submission" date="2018-05" db="EMBL/GenBank/DDBJ databases">
        <authorList>
            <person name="Lanie J.A."/>
            <person name="Ng W.-L."/>
            <person name="Kazmierczak K.M."/>
            <person name="Andrzejewski T.M."/>
            <person name="Davidsen T.M."/>
            <person name="Wayne K.J."/>
            <person name="Tettelin H."/>
            <person name="Glass J.I."/>
            <person name="Rusch D."/>
            <person name="Podicherti R."/>
            <person name="Tsui H.-C.T."/>
            <person name="Winkler M.E."/>
        </authorList>
    </citation>
    <scope>NUCLEOTIDE SEQUENCE</scope>
</reference>
<feature type="non-terminal residue" evidence="1">
    <location>
        <position position="58"/>
    </location>
</feature>
<name>A0A382FCH9_9ZZZZ</name>
<accession>A0A382FCH9</accession>
<evidence type="ECO:0000313" key="1">
    <source>
        <dbReference type="EMBL" id="SVB59923.1"/>
    </source>
</evidence>
<sequence>MPCAKYIKQSVINRRRGEFSKAGVTAALRVAHYTVCGQVISHCPFGEFIRTLCLRSIP</sequence>
<protein>
    <submittedName>
        <fullName evidence="1">Uncharacterized protein</fullName>
    </submittedName>
</protein>
<organism evidence="1">
    <name type="scientific">marine metagenome</name>
    <dbReference type="NCBI Taxonomy" id="408172"/>
    <lineage>
        <taxon>unclassified sequences</taxon>
        <taxon>metagenomes</taxon>
        <taxon>ecological metagenomes</taxon>
    </lineage>
</organism>
<gene>
    <name evidence="1" type="ORF">METZ01_LOCUS212777</name>
</gene>
<dbReference type="AlphaFoldDB" id="A0A382FCH9"/>
<dbReference type="EMBL" id="UINC01048860">
    <property type="protein sequence ID" value="SVB59923.1"/>
    <property type="molecule type" value="Genomic_DNA"/>
</dbReference>
<proteinExistence type="predicted"/>